<feature type="transmembrane region" description="Helical" evidence="1">
    <location>
        <begin position="56"/>
        <end position="79"/>
    </location>
</feature>
<comment type="caution">
    <text evidence="2">The sequence shown here is derived from an EMBL/GenBank/DDBJ whole genome shotgun (WGS) entry which is preliminary data.</text>
</comment>
<evidence type="ECO:0000313" key="3">
    <source>
        <dbReference type="Proteomes" id="UP001327093"/>
    </source>
</evidence>
<sequence length="144" mass="14343">MGKLAAVLAINCVTAHVPLVAGHVGTHPASSLVMAALSAACLPCAVHLWRGPRLRTWITAGALAASMLAVHLIAMIPVAGDHAPGYHGHGNDGHGDHGSGMLFGDLASPLMLVATILAVVQVALACAVIAAIRAGRVTAGTGNS</sequence>
<protein>
    <submittedName>
        <fullName evidence="2">Uncharacterized protein</fullName>
    </submittedName>
</protein>
<feature type="transmembrane region" description="Helical" evidence="1">
    <location>
        <begin position="110"/>
        <end position="132"/>
    </location>
</feature>
<name>A0ABU6AEZ9_9PSEU</name>
<dbReference type="EMBL" id="JAWLNX010000016">
    <property type="protein sequence ID" value="MEB3370117.1"/>
    <property type="molecule type" value="Genomic_DNA"/>
</dbReference>
<dbReference type="RefSeq" id="WP_324267602.1">
    <property type="nucleotide sequence ID" value="NZ_JAWLNX010000016.1"/>
</dbReference>
<keyword evidence="1" id="KW-1133">Transmembrane helix</keyword>
<feature type="transmembrane region" description="Helical" evidence="1">
    <location>
        <begin position="32"/>
        <end position="49"/>
    </location>
</feature>
<evidence type="ECO:0000313" key="2">
    <source>
        <dbReference type="EMBL" id="MEB3370117.1"/>
    </source>
</evidence>
<keyword evidence="1" id="KW-0812">Transmembrane</keyword>
<reference evidence="2 3" key="1">
    <citation type="submission" date="2023-10" db="EMBL/GenBank/DDBJ databases">
        <title>Saccharopolyspora sp. nov., isolated from mangrove soil.</title>
        <authorList>
            <person name="Lu Y."/>
            <person name="Liu W."/>
        </authorList>
    </citation>
    <scope>NUCLEOTIDE SEQUENCE [LARGE SCALE GENOMIC DNA]</scope>
    <source>
        <strain evidence="2 3">S2-29</strain>
    </source>
</reference>
<evidence type="ECO:0000256" key="1">
    <source>
        <dbReference type="SAM" id="Phobius"/>
    </source>
</evidence>
<keyword evidence="1" id="KW-0472">Membrane</keyword>
<keyword evidence="3" id="KW-1185">Reference proteome</keyword>
<accession>A0ABU6AEZ9</accession>
<proteinExistence type="predicted"/>
<dbReference type="Proteomes" id="UP001327093">
    <property type="component" value="Unassembled WGS sequence"/>
</dbReference>
<organism evidence="2 3">
    <name type="scientific">Saccharopolyspora mangrovi</name>
    <dbReference type="NCBI Taxonomy" id="3082379"/>
    <lineage>
        <taxon>Bacteria</taxon>
        <taxon>Bacillati</taxon>
        <taxon>Actinomycetota</taxon>
        <taxon>Actinomycetes</taxon>
        <taxon>Pseudonocardiales</taxon>
        <taxon>Pseudonocardiaceae</taxon>
        <taxon>Saccharopolyspora</taxon>
    </lineage>
</organism>
<gene>
    <name evidence="2" type="ORF">R4I43_22165</name>
</gene>